<protein>
    <submittedName>
        <fullName evidence="1">Uncharacterized protein</fullName>
    </submittedName>
</protein>
<dbReference type="GeneID" id="59314571"/>
<dbReference type="OrthoDB" id="5091382at2759"/>
<reference evidence="1 2" key="1">
    <citation type="submission" date="2020-05" db="EMBL/GenBank/DDBJ databases">
        <title>Identification and distribution of gene clusters putatively required for synthesis of sphingolipid metabolism inhibitors in phylogenetically diverse species of the filamentous fungus Fusarium.</title>
        <authorList>
            <person name="Kim H.-S."/>
            <person name="Busman M."/>
            <person name="Brown D.W."/>
            <person name="Divon H."/>
            <person name="Uhlig S."/>
            <person name="Proctor R.H."/>
        </authorList>
    </citation>
    <scope>NUCLEOTIDE SEQUENCE [LARGE SCALE GENOMIC DNA]</scope>
    <source>
        <strain evidence="1 2">NRRL 66333</strain>
    </source>
</reference>
<accession>A0A8H5QD06</accession>
<dbReference type="RefSeq" id="XP_036542389.1">
    <property type="nucleotide sequence ID" value="XM_036679853.1"/>
</dbReference>
<dbReference type="EMBL" id="JAAOAV010000018">
    <property type="protein sequence ID" value="KAF5611676.1"/>
    <property type="molecule type" value="Genomic_DNA"/>
</dbReference>
<organism evidence="1 2">
    <name type="scientific">Gibberella subglutinans</name>
    <name type="common">Fusarium subglutinans</name>
    <dbReference type="NCBI Taxonomy" id="42677"/>
    <lineage>
        <taxon>Eukaryota</taxon>
        <taxon>Fungi</taxon>
        <taxon>Dikarya</taxon>
        <taxon>Ascomycota</taxon>
        <taxon>Pezizomycotina</taxon>
        <taxon>Sordariomycetes</taxon>
        <taxon>Hypocreomycetidae</taxon>
        <taxon>Hypocreales</taxon>
        <taxon>Nectriaceae</taxon>
        <taxon>Fusarium</taxon>
        <taxon>Fusarium fujikuroi species complex</taxon>
    </lineage>
</organism>
<keyword evidence="2" id="KW-1185">Reference proteome</keyword>
<dbReference type="AlphaFoldDB" id="A0A8H5QD06"/>
<evidence type="ECO:0000313" key="2">
    <source>
        <dbReference type="Proteomes" id="UP000547976"/>
    </source>
</evidence>
<dbReference type="Proteomes" id="UP000547976">
    <property type="component" value="Unassembled WGS sequence"/>
</dbReference>
<comment type="caution">
    <text evidence="1">The sequence shown here is derived from an EMBL/GenBank/DDBJ whole genome shotgun (WGS) entry which is preliminary data.</text>
</comment>
<evidence type="ECO:0000313" key="1">
    <source>
        <dbReference type="EMBL" id="KAF5611676.1"/>
    </source>
</evidence>
<gene>
    <name evidence="1" type="ORF">FSUBG_2113</name>
</gene>
<sequence length="128" mass="14442">MPPRSLQPPRKKPKLTPKVGITPAASERESLLIVKGALLIPELRMNVYGKMVEIESTARGWKQDHNGLFLCPVDATGLPPYLSHSITKVSGLRQEYLVEVFKRVVFLFTSSQSMKLFSQFVRAQFNLN</sequence>
<proteinExistence type="predicted"/>
<name>A0A8H5QD06_GIBSU</name>